<reference evidence="1" key="2">
    <citation type="submission" date="2020-11" db="EMBL/GenBank/DDBJ databases">
        <authorList>
            <person name="McCartney M.A."/>
            <person name="Auch B."/>
            <person name="Kono T."/>
            <person name="Mallez S."/>
            <person name="Becker A."/>
            <person name="Gohl D.M."/>
            <person name="Silverstein K.A.T."/>
            <person name="Koren S."/>
            <person name="Bechman K.B."/>
            <person name="Herman A."/>
            <person name="Abrahante J.E."/>
            <person name="Garbe J."/>
        </authorList>
    </citation>
    <scope>NUCLEOTIDE SEQUENCE</scope>
    <source>
        <strain evidence="1">Duluth1</strain>
        <tissue evidence="1">Whole animal</tissue>
    </source>
</reference>
<protein>
    <submittedName>
        <fullName evidence="1">Uncharacterized protein</fullName>
    </submittedName>
</protein>
<dbReference type="AlphaFoldDB" id="A0A9D4EKE0"/>
<sequence length="64" mass="6840">MYIASKYVSKVDMTAPGIGFNQNITTPAKTSTTVIIPGHVVATSTDYSKKVVSVAAGPYQFISW</sequence>
<dbReference type="EMBL" id="JAIWYP010000008">
    <property type="protein sequence ID" value="KAH3781268.1"/>
    <property type="molecule type" value="Genomic_DNA"/>
</dbReference>
<dbReference type="Proteomes" id="UP000828390">
    <property type="component" value="Unassembled WGS sequence"/>
</dbReference>
<keyword evidence="2" id="KW-1185">Reference proteome</keyword>
<organism evidence="1 2">
    <name type="scientific">Dreissena polymorpha</name>
    <name type="common">Zebra mussel</name>
    <name type="synonym">Mytilus polymorpha</name>
    <dbReference type="NCBI Taxonomy" id="45954"/>
    <lineage>
        <taxon>Eukaryota</taxon>
        <taxon>Metazoa</taxon>
        <taxon>Spiralia</taxon>
        <taxon>Lophotrochozoa</taxon>
        <taxon>Mollusca</taxon>
        <taxon>Bivalvia</taxon>
        <taxon>Autobranchia</taxon>
        <taxon>Heteroconchia</taxon>
        <taxon>Euheterodonta</taxon>
        <taxon>Imparidentia</taxon>
        <taxon>Neoheterodontei</taxon>
        <taxon>Myida</taxon>
        <taxon>Dreissenoidea</taxon>
        <taxon>Dreissenidae</taxon>
        <taxon>Dreissena</taxon>
    </lineage>
</organism>
<evidence type="ECO:0000313" key="2">
    <source>
        <dbReference type="Proteomes" id="UP000828390"/>
    </source>
</evidence>
<name>A0A9D4EKE0_DREPO</name>
<evidence type="ECO:0000313" key="1">
    <source>
        <dbReference type="EMBL" id="KAH3781268.1"/>
    </source>
</evidence>
<accession>A0A9D4EKE0</accession>
<comment type="caution">
    <text evidence="1">The sequence shown here is derived from an EMBL/GenBank/DDBJ whole genome shotgun (WGS) entry which is preliminary data.</text>
</comment>
<reference evidence="1" key="1">
    <citation type="journal article" date="2019" name="bioRxiv">
        <title>The Genome of the Zebra Mussel, Dreissena polymorpha: A Resource for Invasive Species Research.</title>
        <authorList>
            <person name="McCartney M.A."/>
            <person name="Auch B."/>
            <person name="Kono T."/>
            <person name="Mallez S."/>
            <person name="Zhang Y."/>
            <person name="Obille A."/>
            <person name="Becker A."/>
            <person name="Abrahante J.E."/>
            <person name="Garbe J."/>
            <person name="Badalamenti J.P."/>
            <person name="Herman A."/>
            <person name="Mangelson H."/>
            <person name="Liachko I."/>
            <person name="Sullivan S."/>
            <person name="Sone E.D."/>
            <person name="Koren S."/>
            <person name="Silverstein K.A.T."/>
            <person name="Beckman K.B."/>
            <person name="Gohl D.M."/>
        </authorList>
    </citation>
    <scope>NUCLEOTIDE SEQUENCE</scope>
    <source>
        <strain evidence="1">Duluth1</strain>
        <tissue evidence="1">Whole animal</tissue>
    </source>
</reference>
<proteinExistence type="predicted"/>
<gene>
    <name evidence="1" type="ORF">DPMN_159093</name>
</gene>